<reference evidence="2" key="1">
    <citation type="journal article" date="2020" name="Stud. Mycol.">
        <title>101 Dothideomycetes genomes: a test case for predicting lifestyles and emergence of pathogens.</title>
        <authorList>
            <person name="Haridas S."/>
            <person name="Albert R."/>
            <person name="Binder M."/>
            <person name="Bloem J."/>
            <person name="Labutti K."/>
            <person name="Salamov A."/>
            <person name="Andreopoulos B."/>
            <person name="Baker S."/>
            <person name="Barry K."/>
            <person name="Bills G."/>
            <person name="Bluhm B."/>
            <person name="Cannon C."/>
            <person name="Castanera R."/>
            <person name="Culley D."/>
            <person name="Daum C."/>
            <person name="Ezra D."/>
            <person name="Gonzalez J."/>
            <person name="Henrissat B."/>
            <person name="Kuo A."/>
            <person name="Liang C."/>
            <person name="Lipzen A."/>
            <person name="Lutzoni F."/>
            <person name="Magnuson J."/>
            <person name="Mondo S."/>
            <person name="Nolan M."/>
            <person name="Ohm R."/>
            <person name="Pangilinan J."/>
            <person name="Park H.-J."/>
            <person name="Ramirez L."/>
            <person name="Alfaro M."/>
            <person name="Sun H."/>
            <person name="Tritt A."/>
            <person name="Yoshinaga Y."/>
            <person name="Zwiers L.-H."/>
            <person name="Turgeon B."/>
            <person name="Goodwin S."/>
            <person name="Spatafora J."/>
            <person name="Crous P."/>
            <person name="Grigoriev I."/>
        </authorList>
    </citation>
    <scope>NUCLEOTIDE SEQUENCE</scope>
    <source>
        <strain evidence="2">CBS 101060</strain>
    </source>
</reference>
<organism evidence="2 3">
    <name type="scientific">Patellaria atrata CBS 101060</name>
    <dbReference type="NCBI Taxonomy" id="1346257"/>
    <lineage>
        <taxon>Eukaryota</taxon>
        <taxon>Fungi</taxon>
        <taxon>Dikarya</taxon>
        <taxon>Ascomycota</taxon>
        <taxon>Pezizomycotina</taxon>
        <taxon>Dothideomycetes</taxon>
        <taxon>Dothideomycetes incertae sedis</taxon>
        <taxon>Patellariales</taxon>
        <taxon>Patellariaceae</taxon>
        <taxon>Patellaria</taxon>
    </lineage>
</organism>
<evidence type="ECO:0000313" key="2">
    <source>
        <dbReference type="EMBL" id="KAF2837312.1"/>
    </source>
</evidence>
<feature type="region of interest" description="Disordered" evidence="1">
    <location>
        <begin position="200"/>
        <end position="242"/>
    </location>
</feature>
<keyword evidence="3" id="KW-1185">Reference proteome</keyword>
<dbReference type="AlphaFoldDB" id="A0A9P4VQ11"/>
<feature type="region of interest" description="Disordered" evidence="1">
    <location>
        <begin position="1"/>
        <end position="31"/>
    </location>
</feature>
<dbReference type="EMBL" id="MU006100">
    <property type="protein sequence ID" value="KAF2837312.1"/>
    <property type="molecule type" value="Genomic_DNA"/>
</dbReference>
<evidence type="ECO:0000313" key="3">
    <source>
        <dbReference type="Proteomes" id="UP000799429"/>
    </source>
</evidence>
<comment type="caution">
    <text evidence="2">The sequence shown here is derived from an EMBL/GenBank/DDBJ whole genome shotgun (WGS) entry which is preliminary data.</text>
</comment>
<proteinExistence type="predicted"/>
<feature type="compositionally biased region" description="Basic residues" evidence="1">
    <location>
        <begin position="1"/>
        <end position="21"/>
    </location>
</feature>
<evidence type="ECO:0000256" key="1">
    <source>
        <dbReference type="SAM" id="MobiDB-lite"/>
    </source>
</evidence>
<feature type="compositionally biased region" description="Polar residues" evidence="1">
    <location>
        <begin position="49"/>
        <end position="62"/>
    </location>
</feature>
<accession>A0A9P4VQ11</accession>
<name>A0A9P4VQ11_9PEZI</name>
<protein>
    <submittedName>
        <fullName evidence="2">Uncharacterized protein</fullName>
    </submittedName>
</protein>
<sequence>MLKHGVNRNMCHHRRVYRHREKKGESNPSPPYYLPSYPEKHATTVYCQNSSKTASKNRSQNPPEIPLQPLNHTRNHVDRVAGRRHPLSLPQSGTLHLGLQHLQHLYKTVPNLLLLLLADQPDARPQRLFPACLNKRLQDVSVDRAGSPSLDSDRVRFGDDGFAFCRFGEGDGAEGAVADFFHAVLQQFEHPGSVLAEDCEGEDGAVGGGADDIVGDDAGDRDVGAEPGRADTCAAETRDAAR</sequence>
<dbReference type="Proteomes" id="UP000799429">
    <property type="component" value="Unassembled WGS sequence"/>
</dbReference>
<gene>
    <name evidence="2" type="ORF">M501DRAFT_198454</name>
</gene>
<feature type="region of interest" description="Disordered" evidence="1">
    <location>
        <begin position="49"/>
        <end position="71"/>
    </location>
</feature>